<dbReference type="PANTHER" id="PTHR16469">
    <property type="entry name" value="UBIQUITIN-ASSOCIATED AND SH3 DOMAIN-CONTAINING BA-RELATED"/>
    <property type="match status" value="1"/>
</dbReference>
<dbReference type="STRING" id="765257.A0A0C9ZR43"/>
<protein>
    <recommendedName>
        <fullName evidence="3">Phosphoglycerate mutase-like protein</fullName>
    </recommendedName>
</protein>
<gene>
    <name evidence="1" type="ORF">PISMIDRAFT_91387</name>
</gene>
<evidence type="ECO:0000313" key="1">
    <source>
        <dbReference type="EMBL" id="KIK28509.1"/>
    </source>
</evidence>
<dbReference type="InterPro" id="IPR013078">
    <property type="entry name" value="His_Pase_superF_clade-1"/>
</dbReference>
<dbReference type="Pfam" id="PF00300">
    <property type="entry name" value="His_Phos_1"/>
    <property type="match status" value="1"/>
</dbReference>
<dbReference type="InterPro" id="IPR029033">
    <property type="entry name" value="His_PPase_superfam"/>
</dbReference>
<keyword evidence="2" id="KW-1185">Reference proteome</keyword>
<dbReference type="Proteomes" id="UP000054018">
    <property type="component" value="Unassembled WGS sequence"/>
</dbReference>
<name>A0A0C9ZR43_9AGAM</name>
<evidence type="ECO:0008006" key="3">
    <source>
        <dbReference type="Google" id="ProtNLM"/>
    </source>
</evidence>
<dbReference type="SMART" id="SM00855">
    <property type="entry name" value="PGAM"/>
    <property type="match status" value="1"/>
</dbReference>
<proteinExistence type="predicted"/>
<dbReference type="CDD" id="cd07067">
    <property type="entry name" value="HP_PGM_like"/>
    <property type="match status" value="1"/>
</dbReference>
<dbReference type="OrthoDB" id="414418at2759"/>
<dbReference type="PANTHER" id="PTHR16469:SF51">
    <property type="entry name" value="TRANSCRIPTION FACTOR TAU 55 KDA SUBUNIT"/>
    <property type="match status" value="1"/>
</dbReference>
<dbReference type="Gene3D" id="3.40.50.1240">
    <property type="entry name" value="Phosphoglycerate mutase-like"/>
    <property type="match status" value="1"/>
</dbReference>
<reference evidence="1 2" key="1">
    <citation type="submission" date="2014-04" db="EMBL/GenBank/DDBJ databases">
        <authorList>
            <consortium name="DOE Joint Genome Institute"/>
            <person name="Kuo A."/>
            <person name="Kohler A."/>
            <person name="Costa M.D."/>
            <person name="Nagy L.G."/>
            <person name="Floudas D."/>
            <person name="Copeland A."/>
            <person name="Barry K.W."/>
            <person name="Cichocki N."/>
            <person name="Veneault-Fourrey C."/>
            <person name="LaButti K."/>
            <person name="Lindquist E.A."/>
            <person name="Lipzen A."/>
            <person name="Lundell T."/>
            <person name="Morin E."/>
            <person name="Murat C."/>
            <person name="Sun H."/>
            <person name="Tunlid A."/>
            <person name="Henrissat B."/>
            <person name="Grigoriev I.V."/>
            <person name="Hibbett D.S."/>
            <person name="Martin F."/>
            <person name="Nordberg H.P."/>
            <person name="Cantor M.N."/>
            <person name="Hua S.X."/>
        </authorList>
    </citation>
    <scope>NUCLEOTIDE SEQUENCE [LARGE SCALE GENOMIC DNA]</scope>
    <source>
        <strain evidence="1 2">441</strain>
    </source>
</reference>
<evidence type="ECO:0000313" key="2">
    <source>
        <dbReference type="Proteomes" id="UP000054018"/>
    </source>
</evidence>
<dbReference type="InterPro" id="IPR051710">
    <property type="entry name" value="Phosphatase_SH3-domain"/>
</dbReference>
<sequence length="269" mass="29413">MIETIYIARHGFRSNWIDPNCGSPTGLPRDHSLAAYGETQAQELAAYFQALPASKRPTAVFSSPYYRCLQTALPVASALNLPIYAEHGIAEWYSPVAPGTGLHPRPKTASELKAYFPEIDPSWSSVWYPPREGEDVDQVHARVNGLLELFVPEVERRFSDKHKCILLVSHAATVIALCRGLLAQPDMPLRVGCCSLSEFIRKPGTVGIVGAWEAKLLADGSHLKDGAARDWGFEDIQISSGKVINDVGIPGTKYLADDTCGPQIQRSSL</sequence>
<dbReference type="EMBL" id="KN833692">
    <property type="protein sequence ID" value="KIK28509.1"/>
    <property type="molecule type" value="Genomic_DNA"/>
</dbReference>
<dbReference type="AlphaFoldDB" id="A0A0C9ZR43"/>
<dbReference type="HOGENOM" id="CLU_042838_0_0_1"/>
<dbReference type="SUPFAM" id="SSF53254">
    <property type="entry name" value="Phosphoglycerate mutase-like"/>
    <property type="match status" value="1"/>
</dbReference>
<accession>A0A0C9ZR43</accession>
<reference evidence="2" key="2">
    <citation type="submission" date="2015-01" db="EMBL/GenBank/DDBJ databases">
        <title>Evolutionary Origins and Diversification of the Mycorrhizal Mutualists.</title>
        <authorList>
            <consortium name="DOE Joint Genome Institute"/>
            <consortium name="Mycorrhizal Genomics Consortium"/>
            <person name="Kohler A."/>
            <person name="Kuo A."/>
            <person name="Nagy L.G."/>
            <person name="Floudas D."/>
            <person name="Copeland A."/>
            <person name="Barry K.W."/>
            <person name="Cichocki N."/>
            <person name="Veneault-Fourrey C."/>
            <person name="LaButti K."/>
            <person name="Lindquist E.A."/>
            <person name="Lipzen A."/>
            <person name="Lundell T."/>
            <person name="Morin E."/>
            <person name="Murat C."/>
            <person name="Riley R."/>
            <person name="Ohm R."/>
            <person name="Sun H."/>
            <person name="Tunlid A."/>
            <person name="Henrissat B."/>
            <person name="Grigoriev I.V."/>
            <person name="Hibbett D.S."/>
            <person name="Martin F."/>
        </authorList>
    </citation>
    <scope>NUCLEOTIDE SEQUENCE [LARGE SCALE GENOMIC DNA]</scope>
    <source>
        <strain evidence="2">441</strain>
    </source>
</reference>
<organism evidence="1 2">
    <name type="scientific">Pisolithus microcarpus 441</name>
    <dbReference type="NCBI Taxonomy" id="765257"/>
    <lineage>
        <taxon>Eukaryota</taxon>
        <taxon>Fungi</taxon>
        <taxon>Dikarya</taxon>
        <taxon>Basidiomycota</taxon>
        <taxon>Agaricomycotina</taxon>
        <taxon>Agaricomycetes</taxon>
        <taxon>Agaricomycetidae</taxon>
        <taxon>Boletales</taxon>
        <taxon>Sclerodermatineae</taxon>
        <taxon>Pisolithaceae</taxon>
        <taxon>Pisolithus</taxon>
    </lineage>
</organism>